<evidence type="ECO:0000313" key="2">
    <source>
        <dbReference type="Proteomes" id="UP000732377"/>
    </source>
</evidence>
<dbReference type="EMBL" id="PIUK01000156">
    <property type="protein sequence ID" value="MBY6277266.1"/>
    <property type="molecule type" value="Genomic_DNA"/>
</dbReference>
<name>A0A953LIH3_SYMTR</name>
<dbReference type="AlphaFoldDB" id="A0A953LIH3"/>
<sequence length="188" mass="21057">MQLTEQQLAELERRVQRVKRLSNSYQPVYDTCVPSREWAQAVTEALEALASALQEEGGGEAVSERWKLGWLESYNAYTGEPERFVYRPGDDEHTRICVRGENCDEDARRIVASVNACLGTPTETLEAGVVVVPVEVAREYVESHRVPPTPNAAENQRRIERAIAATQRLDEHLAAALSRLQQNGGARR</sequence>
<protein>
    <submittedName>
        <fullName evidence="1">Uncharacterized protein</fullName>
    </submittedName>
</protein>
<evidence type="ECO:0000313" key="1">
    <source>
        <dbReference type="EMBL" id="MBY6277266.1"/>
    </source>
</evidence>
<organism evidence="1 2">
    <name type="scientific">Symbiobacterium thermophilum</name>
    <dbReference type="NCBI Taxonomy" id="2734"/>
    <lineage>
        <taxon>Bacteria</taxon>
        <taxon>Bacillati</taxon>
        <taxon>Bacillota</taxon>
        <taxon>Clostridia</taxon>
        <taxon>Eubacteriales</taxon>
        <taxon>Symbiobacteriaceae</taxon>
        <taxon>Symbiobacterium</taxon>
    </lineage>
</organism>
<dbReference type="Proteomes" id="UP000732377">
    <property type="component" value="Unassembled WGS sequence"/>
</dbReference>
<accession>A0A953LIH3</accession>
<gene>
    <name evidence="1" type="ORF">CWE10_13825</name>
</gene>
<comment type="caution">
    <text evidence="1">The sequence shown here is derived from an EMBL/GenBank/DDBJ whole genome shotgun (WGS) entry which is preliminary data.</text>
</comment>
<proteinExistence type="predicted"/>
<reference evidence="1" key="1">
    <citation type="submission" date="2017-11" db="EMBL/GenBank/DDBJ databases">
        <title>Three new genomes from thermophilic consortium.</title>
        <authorList>
            <person name="Quaggio R."/>
            <person name="Amgarten D."/>
            <person name="Setubal J.C."/>
        </authorList>
    </citation>
    <scope>NUCLEOTIDE SEQUENCE</scope>
    <source>
        <strain evidence="1">ZCTH01-B2</strain>
    </source>
</reference>